<dbReference type="InterPro" id="IPR058706">
    <property type="entry name" value="zf-C2H2_AHC1-like"/>
</dbReference>
<evidence type="ECO:0000313" key="3">
    <source>
        <dbReference type="EMBL" id="KHJ35027.1"/>
    </source>
</evidence>
<accession>A0A0B1P8K2</accession>
<comment type="caution">
    <text evidence="3">The sequence shown here is derived from an EMBL/GenBank/DDBJ whole genome shotgun (WGS) entry which is preliminary data.</text>
</comment>
<dbReference type="HOGENOM" id="CLU_016272_0_0_1"/>
<feature type="compositionally biased region" description="Acidic residues" evidence="1">
    <location>
        <begin position="404"/>
        <end position="413"/>
    </location>
</feature>
<organism evidence="3 4">
    <name type="scientific">Uncinula necator</name>
    <name type="common">Grape powdery mildew</name>
    <dbReference type="NCBI Taxonomy" id="52586"/>
    <lineage>
        <taxon>Eukaryota</taxon>
        <taxon>Fungi</taxon>
        <taxon>Dikarya</taxon>
        <taxon>Ascomycota</taxon>
        <taxon>Pezizomycotina</taxon>
        <taxon>Leotiomycetes</taxon>
        <taxon>Erysiphales</taxon>
        <taxon>Erysiphaceae</taxon>
        <taxon>Erysiphe</taxon>
    </lineage>
</organism>
<sequence>MVDTSTCVLETYPGASVKRKRSLSEDEYFSWTFDLHESKKHKNLGALITPISPLDIKHNNMANEIDPISRSNLIANTIESQFSLEILLKHKELRLIDQELAKCQVDLEQLRRCHLIAHPGNLESPEATPHNGNKSCPFYQDKDSATWALPFGDTDGPCSRQDSKLLIRDPGFEGMAWKNINTLVPDKNMPIAHSVRRNDIHNIAREGKTGLRGKSSQKHQALSLERNQTKDRIGPCIVKRGDGKTVKLVCLDCDRENFLSAQGFINHCRIAHQRDFKSHIEAANASGQYMKVNETNGLIRNHKDPEIISDLVHPLIRNAPTGKEAKEACKTLLARLADSKAMLQNGKLPGFSSLPNSESPHSSLSKHLFSSSSKPYLSDLLHRKGLPHNLDNIVEELYQQIDIEELPAEEESTDSERSGANIETQTGDSYEFKKSSLTRISMPTHKDLSLSSRARDKSAEHIKGVKKLEGTLPKTSSCYSALDLVSQYETPTNSPCQLLTTSDPQSEHITELNLVKYSHSSIDLSPHTAKIYNAPSPVSDGEFNDML</sequence>
<evidence type="ECO:0000313" key="4">
    <source>
        <dbReference type="Proteomes" id="UP000030854"/>
    </source>
</evidence>
<dbReference type="AlphaFoldDB" id="A0A0B1P8K2"/>
<dbReference type="Proteomes" id="UP000030854">
    <property type="component" value="Unassembled WGS sequence"/>
</dbReference>
<proteinExistence type="predicted"/>
<dbReference type="EMBL" id="JNVN01000568">
    <property type="protein sequence ID" value="KHJ35027.1"/>
    <property type="molecule type" value="Genomic_DNA"/>
</dbReference>
<keyword evidence="4" id="KW-1185">Reference proteome</keyword>
<protein>
    <submittedName>
        <fullName evidence="3">Putative e3 ubiquitin-protein ligase hula</fullName>
    </submittedName>
</protein>
<dbReference type="STRING" id="52586.A0A0B1P8K2"/>
<dbReference type="Pfam" id="PF25909">
    <property type="entry name" value="zf-C2H2_AHC1"/>
    <property type="match status" value="1"/>
</dbReference>
<feature type="region of interest" description="Disordered" evidence="1">
    <location>
        <begin position="348"/>
        <end position="368"/>
    </location>
</feature>
<gene>
    <name evidence="3" type="ORF">EV44_g1473</name>
</gene>
<evidence type="ECO:0000256" key="1">
    <source>
        <dbReference type="SAM" id="MobiDB-lite"/>
    </source>
</evidence>
<feature type="domain" description="AHC1-like C2H2 zinc-finger" evidence="2">
    <location>
        <begin position="235"/>
        <end position="282"/>
    </location>
</feature>
<evidence type="ECO:0000259" key="2">
    <source>
        <dbReference type="Pfam" id="PF25909"/>
    </source>
</evidence>
<feature type="region of interest" description="Disordered" evidence="1">
    <location>
        <begin position="404"/>
        <end position="426"/>
    </location>
</feature>
<name>A0A0B1P8K2_UNCNE</name>
<feature type="compositionally biased region" description="Low complexity" evidence="1">
    <location>
        <begin position="352"/>
        <end position="368"/>
    </location>
</feature>
<reference evidence="3 4" key="1">
    <citation type="journal article" date="2014" name="BMC Genomics">
        <title>Adaptive genomic structural variation in the grape powdery mildew pathogen, Erysiphe necator.</title>
        <authorList>
            <person name="Jones L."/>
            <person name="Riaz S."/>
            <person name="Morales-Cruz A."/>
            <person name="Amrine K.C."/>
            <person name="McGuire B."/>
            <person name="Gubler W.D."/>
            <person name="Walker M.A."/>
            <person name="Cantu D."/>
        </authorList>
    </citation>
    <scope>NUCLEOTIDE SEQUENCE [LARGE SCALE GENOMIC DNA]</scope>
    <source>
        <strain evidence="4">c</strain>
    </source>
</reference>